<evidence type="ECO:0000313" key="1">
    <source>
        <dbReference type="EMBL" id="KJV61349.1"/>
    </source>
</evidence>
<sequence>MKRALLLHEHLSSHCEQPWATWQSKKNQKKVLILVLFTRLLRQLFHNFLAMTENLH</sequence>
<dbReference type="PATRIC" id="fig|1359164.3.peg.352"/>
<accession>A0A0F3N365</accession>
<evidence type="ECO:0000313" key="2">
    <source>
        <dbReference type="Proteomes" id="UP000033556"/>
    </source>
</evidence>
<organism evidence="1 2">
    <name type="scientific">Rickettsia amblyommatis str. Ac/Pa</name>
    <dbReference type="NCBI Taxonomy" id="1359164"/>
    <lineage>
        <taxon>Bacteria</taxon>
        <taxon>Pseudomonadati</taxon>
        <taxon>Pseudomonadota</taxon>
        <taxon>Alphaproteobacteria</taxon>
        <taxon>Rickettsiales</taxon>
        <taxon>Rickettsiaceae</taxon>
        <taxon>Rickettsieae</taxon>
        <taxon>Rickettsia</taxon>
        <taxon>spotted fever group</taxon>
    </lineage>
</organism>
<dbReference type="EMBL" id="LANR01000001">
    <property type="protein sequence ID" value="KJV61349.1"/>
    <property type="molecule type" value="Genomic_DNA"/>
</dbReference>
<name>A0A0F3N365_RICAM</name>
<dbReference type="AlphaFoldDB" id="A0A0F3N365"/>
<reference evidence="1 2" key="1">
    <citation type="submission" date="2015-01" db="EMBL/GenBank/DDBJ databases">
        <title>Genome Sequencing of Rickettsiales.</title>
        <authorList>
            <person name="Daugherty S.C."/>
            <person name="Su Q."/>
            <person name="Abolude K."/>
            <person name="Beier-Sexton M."/>
            <person name="Carlyon J.A."/>
            <person name="Carter R."/>
            <person name="Day N.P."/>
            <person name="Dumler S.J."/>
            <person name="Dyachenko V."/>
            <person name="Godinez A."/>
            <person name="Kurtti T.J."/>
            <person name="Lichay M."/>
            <person name="Mullins K.E."/>
            <person name="Ott S."/>
            <person name="Pappas-Brown V."/>
            <person name="Paris D.H."/>
            <person name="Patel P."/>
            <person name="Richards A.L."/>
            <person name="Sadzewicz L."/>
            <person name="Sears K."/>
            <person name="Seidman D."/>
            <person name="Sengamalay N."/>
            <person name="Stenos J."/>
            <person name="Tallon L.J."/>
            <person name="Vincent G."/>
            <person name="Fraser C.M."/>
            <person name="Munderloh U."/>
            <person name="Dunning-Hotopp J.C."/>
        </authorList>
    </citation>
    <scope>NUCLEOTIDE SEQUENCE [LARGE SCALE GENOMIC DNA]</scope>
    <source>
        <strain evidence="1 2">Ac/Pa</strain>
    </source>
</reference>
<keyword evidence="2" id="KW-1185">Reference proteome</keyword>
<gene>
    <name evidence="1" type="ORF">APHACPA_0354</name>
</gene>
<proteinExistence type="predicted"/>
<protein>
    <submittedName>
        <fullName evidence="1">Uncharacterized protein</fullName>
    </submittedName>
</protein>
<dbReference type="Proteomes" id="UP000033556">
    <property type="component" value="Unassembled WGS sequence"/>
</dbReference>
<comment type="caution">
    <text evidence="1">The sequence shown here is derived from an EMBL/GenBank/DDBJ whole genome shotgun (WGS) entry which is preliminary data.</text>
</comment>